<evidence type="ECO:0000259" key="6">
    <source>
        <dbReference type="PROSITE" id="PS51755"/>
    </source>
</evidence>
<evidence type="ECO:0000256" key="1">
    <source>
        <dbReference type="ARBA" id="ARBA00005820"/>
    </source>
</evidence>
<dbReference type="InterPro" id="IPR051677">
    <property type="entry name" value="AfsR-DnrI-RedD_regulator"/>
</dbReference>
<keyword evidence="3 5" id="KW-0238">DNA-binding</keyword>
<accession>A0ABS4TYL5</accession>
<dbReference type="SUPFAM" id="SSF46894">
    <property type="entry name" value="C-terminal effector domain of the bipartite response regulators"/>
    <property type="match status" value="1"/>
</dbReference>
<dbReference type="EMBL" id="JAGINW010000001">
    <property type="protein sequence ID" value="MBP2329093.1"/>
    <property type="molecule type" value="Genomic_DNA"/>
</dbReference>
<dbReference type="Pfam" id="PF00486">
    <property type="entry name" value="Trans_reg_C"/>
    <property type="match status" value="1"/>
</dbReference>
<dbReference type="InterPro" id="IPR005158">
    <property type="entry name" value="BTAD"/>
</dbReference>
<evidence type="ECO:0000256" key="5">
    <source>
        <dbReference type="PROSITE-ProRule" id="PRU01091"/>
    </source>
</evidence>
<name>A0ABS4TYL5_9PSEU</name>
<dbReference type="Gene3D" id="1.10.10.10">
    <property type="entry name" value="Winged helix-like DNA-binding domain superfamily/Winged helix DNA-binding domain"/>
    <property type="match status" value="1"/>
</dbReference>
<evidence type="ECO:0000256" key="3">
    <source>
        <dbReference type="ARBA" id="ARBA00023125"/>
    </source>
</evidence>
<evidence type="ECO:0000256" key="2">
    <source>
        <dbReference type="ARBA" id="ARBA00023015"/>
    </source>
</evidence>
<dbReference type="Proteomes" id="UP001519332">
    <property type="component" value="Unassembled WGS sequence"/>
</dbReference>
<evidence type="ECO:0000313" key="7">
    <source>
        <dbReference type="EMBL" id="MBP2329093.1"/>
    </source>
</evidence>
<evidence type="ECO:0000313" key="8">
    <source>
        <dbReference type="Proteomes" id="UP001519332"/>
    </source>
</evidence>
<reference evidence="7 8" key="1">
    <citation type="submission" date="2021-03" db="EMBL/GenBank/DDBJ databases">
        <title>Sequencing the genomes of 1000 actinobacteria strains.</title>
        <authorList>
            <person name="Klenk H.-P."/>
        </authorList>
    </citation>
    <scope>NUCLEOTIDE SEQUENCE [LARGE SCALE GENOMIC DNA]</scope>
    <source>
        <strain evidence="7 8">DSM 46670</strain>
    </source>
</reference>
<dbReference type="Pfam" id="PF03704">
    <property type="entry name" value="BTAD"/>
    <property type="match status" value="1"/>
</dbReference>
<evidence type="ECO:0000256" key="4">
    <source>
        <dbReference type="ARBA" id="ARBA00023163"/>
    </source>
</evidence>
<feature type="DNA-binding region" description="OmpR/PhoB-type" evidence="5">
    <location>
        <begin position="1"/>
        <end position="95"/>
    </location>
</feature>
<dbReference type="InterPro" id="IPR011990">
    <property type="entry name" value="TPR-like_helical_dom_sf"/>
</dbReference>
<dbReference type="PANTHER" id="PTHR35807">
    <property type="entry name" value="TRANSCRIPTIONAL REGULATOR REDD-RELATED"/>
    <property type="match status" value="1"/>
</dbReference>
<sequence>MGSFEARLDDIPTVPSAAKQRQLLALLALNAGRTVSVSMIMDELWGTEQSKSASTTMHTYIGKLRREFETALRDHSGYDAKRLLVTEPIGYSLRVPASDIDVGRYEQLAQAGRLAADRGDHETASRNLAAALALWRGPALSDVVAGQHLMVEIVRLEENRLSDLDLRIEADLRLGRHRGLLGELAGLCARFPMSENFSTKYMLALYRSGQQWRALEMYQRLRSAMAEELGVKPSNATQRLHLAMLRGDPAVEAPDQVADGWMSAG</sequence>
<keyword evidence="8" id="KW-1185">Reference proteome</keyword>
<dbReference type="GO" id="GO:0003677">
    <property type="term" value="F:DNA binding"/>
    <property type="evidence" value="ECO:0007669"/>
    <property type="project" value="UniProtKB-KW"/>
</dbReference>
<keyword evidence="4" id="KW-0804">Transcription</keyword>
<proteinExistence type="inferred from homology"/>
<dbReference type="CDD" id="cd15831">
    <property type="entry name" value="BTAD"/>
    <property type="match status" value="1"/>
</dbReference>
<dbReference type="PROSITE" id="PS51755">
    <property type="entry name" value="OMPR_PHOB"/>
    <property type="match status" value="1"/>
</dbReference>
<protein>
    <submittedName>
        <fullName evidence="7">DNA-binding SARP family transcriptional activator</fullName>
    </submittedName>
</protein>
<dbReference type="InterPro" id="IPR016032">
    <property type="entry name" value="Sig_transdc_resp-reg_C-effctor"/>
</dbReference>
<dbReference type="SMART" id="SM00862">
    <property type="entry name" value="Trans_reg_C"/>
    <property type="match status" value="1"/>
</dbReference>
<gene>
    <name evidence="7" type="ORF">JOF56_009478</name>
</gene>
<dbReference type="InterPro" id="IPR036388">
    <property type="entry name" value="WH-like_DNA-bd_sf"/>
</dbReference>
<keyword evidence="2" id="KW-0805">Transcription regulation</keyword>
<dbReference type="Gene3D" id="1.25.40.10">
    <property type="entry name" value="Tetratricopeptide repeat domain"/>
    <property type="match status" value="1"/>
</dbReference>
<dbReference type="SMART" id="SM01043">
    <property type="entry name" value="BTAD"/>
    <property type="match status" value="1"/>
</dbReference>
<dbReference type="RefSeq" id="WP_209645958.1">
    <property type="nucleotide sequence ID" value="NZ_JAGINW010000001.1"/>
</dbReference>
<dbReference type="InterPro" id="IPR001867">
    <property type="entry name" value="OmpR/PhoB-type_DNA-bd"/>
</dbReference>
<dbReference type="PANTHER" id="PTHR35807:SF1">
    <property type="entry name" value="TRANSCRIPTIONAL REGULATOR REDD"/>
    <property type="match status" value="1"/>
</dbReference>
<comment type="caution">
    <text evidence="7">The sequence shown here is derived from an EMBL/GenBank/DDBJ whole genome shotgun (WGS) entry which is preliminary data.</text>
</comment>
<feature type="domain" description="OmpR/PhoB-type" evidence="6">
    <location>
        <begin position="1"/>
        <end position="95"/>
    </location>
</feature>
<comment type="similarity">
    <text evidence="1">Belongs to the AfsR/DnrI/RedD regulatory family.</text>
</comment>
<organism evidence="7 8">
    <name type="scientific">Kibdelosporangium banguiense</name>
    <dbReference type="NCBI Taxonomy" id="1365924"/>
    <lineage>
        <taxon>Bacteria</taxon>
        <taxon>Bacillati</taxon>
        <taxon>Actinomycetota</taxon>
        <taxon>Actinomycetes</taxon>
        <taxon>Pseudonocardiales</taxon>
        <taxon>Pseudonocardiaceae</taxon>
        <taxon>Kibdelosporangium</taxon>
    </lineage>
</organism>
<dbReference type="SUPFAM" id="SSF48452">
    <property type="entry name" value="TPR-like"/>
    <property type="match status" value="1"/>
</dbReference>